<evidence type="ECO:0000256" key="6">
    <source>
        <dbReference type="SAM" id="Phobius"/>
    </source>
</evidence>
<keyword evidence="8" id="KW-1185">Reference proteome</keyword>
<feature type="transmembrane region" description="Helical" evidence="6">
    <location>
        <begin position="190"/>
        <end position="214"/>
    </location>
</feature>
<feature type="transmembrane region" description="Helical" evidence="6">
    <location>
        <begin position="131"/>
        <end position="149"/>
    </location>
</feature>
<sequence length="321" mass="36724">MDRTEIIYLVFGIALLLALVFDLGIISKKNTTITVRKALLQTIFWVGLSLAFWAFIWIEKDAVVATKYISAYLMEWSLSIDNVFVFILIFSFFKIHEQDIARALLIGVLLAIFLRIIFIAVGIGIINQFHWVLYIFGVFLLYTGIKLFFQKHDEEYKPQESGLYKLMTKVFRVTHVYYPGKYIIKTNGKAFFTTLSLVVLMLAGTDILFALDSIPTVVSLVRERADVPFQPDDIMVIYSSNIFAVLGLRSLFFMLRGAANEFKYLQQGIAAVLVFIGVKMLIESYVHISIYISLAVIVVCIATSIVYSKIKRTQKQHKKKF</sequence>
<keyword evidence="3 6" id="KW-0812">Transmembrane</keyword>
<protein>
    <submittedName>
        <fullName evidence="7">TerC/Alx family metal homeostasis membrane protein</fullName>
    </submittedName>
</protein>
<evidence type="ECO:0000313" key="7">
    <source>
        <dbReference type="EMBL" id="TKK68044.1"/>
    </source>
</evidence>
<feature type="transmembrane region" description="Helical" evidence="6">
    <location>
        <begin position="70"/>
        <end position="92"/>
    </location>
</feature>
<evidence type="ECO:0000256" key="3">
    <source>
        <dbReference type="ARBA" id="ARBA00022692"/>
    </source>
</evidence>
<organism evidence="7 8">
    <name type="scientific">Ilyomonas limi</name>
    <dbReference type="NCBI Taxonomy" id="2575867"/>
    <lineage>
        <taxon>Bacteria</taxon>
        <taxon>Pseudomonadati</taxon>
        <taxon>Bacteroidota</taxon>
        <taxon>Chitinophagia</taxon>
        <taxon>Chitinophagales</taxon>
        <taxon>Chitinophagaceae</taxon>
        <taxon>Ilyomonas</taxon>
    </lineage>
</organism>
<feature type="transmembrane region" description="Helical" evidence="6">
    <location>
        <begin position="288"/>
        <end position="310"/>
    </location>
</feature>
<dbReference type="GO" id="GO:0016020">
    <property type="term" value="C:membrane"/>
    <property type="evidence" value="ECO:0007669"/>
    <property type="project" value="UniProtKB-SubCell"/>
</dbReference>
<evidence type="ECO:0000256" key="1">
    <source>
        <dbReference type="ARBA" id="ARBA00004141"/>
    </source>
</evidence>
<dbReference type="NCBIfam" id="TIGR03718">
    <property type="entry name" value="R_switched_Alx"/>
    <property type="match status" value="1"/>
</dbReference>
<dbReference type="InterPro" id="IPR005496">
    <property type="entry name" value="Integral_membrane_TerC"/>
</dbReference>
<keyword evidence="4 6" id="KW-1133">Transmembrane helix</keyword>
<evidence type="ECO:0000313" key="8">
    <source>
        <dbReference type="Proteomes" id="UP000305848"/>
    </source>
</evidence>
<comment type="caution">
    <text evidence="7">The sequence shown here is derived from an EMBL/GenBank/DDBJ whole genome shotgun (WGS) entry which is preliminary data.</text>
</comment>
<comment type="similarity">
    <text evidence="2">Belongs to the TerC family.</text>
</comment>
<feature type="transmembrane region" description="Helical" evidence="6">
    <location>
        <begin position="264"/>
        <end position="282"/>
    </location>
</feature>
<dbReference type="PANTHER" id="PTHR30238">
    <property type="entry name" value="MEMBRANE BOUND PREDICTED REDOX MODULATOR"/>
    <property type="match status" value="1"/>
</dbReference>
<dbReference type="AlphaFoldDB" id="A0A4U3L1G3"/>
<feature type="transmembrane region" description="Helical" evidence="6">
    <location>
        <begin position="104"/>
        <end position="125"/>
    </location>
</feature>
<feature type="transmembrane region" description="Helical" evidence="6">
    <location>
        <begin position="6"/>
        <end position="26"/>
    </location>
</feature>
<evidence type="ECO:0000256" key="4">
    <source>
        <dbReference type="ARBA" id="ARBA00022989"/>
    </source>
</evidence>
<comment type="subcellular location">
    <subcellularLocation>
        <location evidence="1">Membrane</location>
        <topology evidence="1">Multi-pass membrane protein</topology>
    </subcellularLocation>
</comment>
<dbReference type="RefSeq" id="WP_137262147.1">
    <property type="nucleotide sequence ID" value="NZ_SZQL01000009.1"/>
</dbReference>
<dbReference type="InterPro" id="IPR022369">
    <property type="entry name" value="Integral_membrane_TerC_rswitch"/>
</dbReference>
<keyword evidence="5 6" id="KW-0472">Membrane</keyword>
<gene>
    <name evidence="7" type="ORF">FC093_12585</name>
</gene>
<proteinExistence type="inferred from homology"/>
<feature type="transmembrane region" description="Helical" evidence="6">
    <location>
        <begin position="38"/>
        <end position="58"/>
    </location>
</feature>
<dbReference type="OrthoDB" id="9783692at2"/>
<evidence type="ECO:0000256" key="5">
    <source>
        <dbReference type="ARBA" id="ARBA00023136"/>
    </source>
</evidence>
<evidence type="ECO:0000256" key="2">
    <source>
        <dbReference type="ARBA" id="ARBA00007511"/>
    </source>
</evidence>
<dbReference type="Pfam" id="PF03741">
    <property type="entry name" value="TerC"/>
    <property type="match status" value="1"/>
</dbReference>
<feature type="transmembrane region" description="Helical" evidence="6">
    <location>
        <begin position="234"/>
        <end position="252"/>
    </location>
</feature>
<name>A0A4U3L1G3_9BACT</name>
<dbReference type="EMBL" id="SZQL01000009">
    <property type="protein sequence ID" value="TKK68044.1"/>
    <property type="molecule type" value="Genomic_DNA"/>
</dbReference>
<dbReference type="Proteomes" id="UP000305848">
    <property type="component" value="Unassembled WGS sequence"/>
</dbReference>
<reference evidence="7 8" key="1">
    <citation type="submission" date="2019-05" db="EMBL/GenBank/DDBJ databases">
        <title>Panacibacter sp. strain 17mud1-8 Genome sequencing and assembly.</title>
        <authorList>
            <person name="Chhetri G."/>
        </authorList>
    </citation>
    <scope>NUCLEOTIDE SEQUENCE [LARGE SCALE GENOMIC DNA]</scope>
    <source>
        <strain evidence="7 8">17mud1-8</strain>
    </source>
</reference>
<dbReference type="PANTHER" id="PTHR30238:SF0">
    <property type="entry name" value="THYLAKOID MEMBRANE PROTEIN TERC, CHLOROPLASTIC"/>
    <property type="match status" value="1"/>
</dbReference>
<accession>A0A4U3L1G3</accession>